<reference evidence="2 4" key="1">
    <citation type="journal article" date="2014" name="ISME J.">
        <title>Trehalose/2-sulfotrehalose biosynthesis and glycine-betaine uptake are widely spread mechanisms for osmoadaptation in the Halobacteriales.</title>
        <authorList>
            <person name="Youssef N.H."/>
            <person name="Savage-Ashlock K.N."/>
            <person name="McCully A.L."/>
            <person name="Luedtke B."/>
            <person name="Shaw E.I."/>
            <person name="Hoff W.D."/>
            <person name="Elshahed M.S."/>
        </authorList>
    </citation>
    <scope>NUCLEOTIDE SEQUENCE [LARGE SCALE GENOMIC DNA]</scope>
    <source>
        <strain evidence="2 4">DX253</strain>
    </source>
</reference>
<dbReference type="EMBL" id="FRAN01000002">
    <property type="protein sequence ID" value="SHK63151.1"/>
    <property type="molecule type" value="Genomic_DNA"/>
</dbReference>
<proteinExistence type="predicted"/>
<evidence type="ECO:0000313" key="5">
    <source>
        <dbReference type="Proteomes" id="UP000184203"/>
    </source>
</evidence>
<dbReference type="RefSeq" id="WP_007976840.1">
    <property type="nucleotide sequence ID" value="NZ_AEMG01000002.1"/>
</dbReference>
<feature type="compositionally biased region" description="Gly residues" evidence="1">
    <location>
        <begin position="240"/>
        <end position="268"/>
    </location>
</feature>
<dbReference type="STRING" id="797209.GCA_000376445_01639"/>
<evidence type="ECO:0000256" key="1">
    <source>
        <dbReference type="SAM" id="MobiDB-lite"/>
    </source>
</evidence>
<reference evidence="3" key="3">
    <citation type="submission" date="2016-11" db="EMBL/GenBank/DDBJ databases">
        <authorList>
            <person name="Jaros S."/>
            <person name="Januszkiewicz K."/>
            <person name="Wedrychowicz H."/>
        </authorList>
    </citation>
    <scope>NUCLEOTIDE SEQUENCE [LARGE SCALE GENOMIC DNA]</scope>
    <source>
        <strain evidence="3">DX253</strain>
    </source>
</reference>
<feature type="compositionally biased region" description="Low complexity" evidence="1">
    <location>
        <begin position="226"/>
        <end position="239"/>
    </location>
</feature>
<dbReference type="eggNOG" id="arCOG03053">
    <property type="taxonomic scope" value="Archaea"/>
</dbReference>
<evidence type="ECO:0000313" key="3">
    <source>
        <dbReference type="EMBL" id="SHK63151.1"/>
    </source>
</evidence>
<organism evidence="2 4">
    <name type="scientific">Haladaptatus paucihalophilus DX253</name>
    <dbReference type="NCBI Taxonomy" id="797209"/>
    <lineage>
        <taxon>Archaea</taxon>
        <taxon>Methanobacteriati</taxon>
        <taxon>Methanobacteriota</taxon>
        <taxon>Stenosarchaea group</taxon>
        <taxon>Halobacteria</taxon>
        <taxon>Halobacteriales</taxon>
        <taxon>Haladaptataceae</taxon>
        <taxon>Haladaptatus</taxon>
    </lineage>
</organism>
<gene>
    <name evidence="3" type="ORF">SAMN05444342_1911</name>
    <name evidence="2" type="ORF">ZOD2009_02895</name>
</gene>
<protein>
    <submittedName>
        <fullName evidence="2">Uncharacterized protein</fullName>
    </submittedName>
</protein>
<feature type="compositionally biased region" description="Gly residues" evidence="1">
    <location>
        <begin position="205"/>
        <end position="225"/>
    </location>
</feature>
<name>E7QNI6_HALPU</name>
<accession>E7QNI6</accession>
<reference evidence="5" key="2">
    <citation type="submission" date="2016-11" db="EMBL/GenBank/DDBJ databases">
        <authorList>
            <person name="Varghese N."/>
            <person name="Submissions S."/>
        </authorList>
    </citation>
    <scope>NUCLEOTIDE SEQUENCE [LARGE SCALE GENOMIC DNA]</scope>
    <source>
        <strain evidence="5">DX253</strain>
    </source>
</reference>
<evidence type="ECO:0000313" key="4">
    <source>
        <dbReference type="Proteomes" id="UP000003751"/>
    </source>
</evidence>
<evidence type="ECO:0000313" key="2">
    <source>
        <dbReference type="EMBL" id="EFW94056.1"/>
    </source>
</evidence>
<sequence length="268" mass="27185">MNSPRAVLLVVLTLSGFALAVPTAGAPTQNTQADDITAASFQANQQADDNSTLGAEISSFMQVSTTQAQGTVDTGMWVARFNQTKNKSAQKALVSNHVGDMKNQLASLRDRKQKLVEARNDGQISQLKYQSEMSQLIGEIRAVQHSINATRPRAVTVGARVRDVNELDKQANTVGGPEIAAVAKSMHSVNLRAENANNSTSAPGVGNGTGNASGEHPGAGIGGNGTISIGNGDGNSTVGIGVGNGDGNGGNGSVGVGNGNGHGSGNGN</sequence>
<dbReference type="AlphaFoldDB" id="E7QNI6"/>
<dbReference type="Proteomes" id="UP000003751">
    <property type="component" value="Unassembled WGS sequence"/>
</dbReference>
<keyword evidence="5" id="KW-1185">Reference proteome</keyword>
<feature type="region of interest" description="Disordered" evidence="1">
    <location>
        <begin position="196"/>
        <end position="268"/>
    </location>
</feature>
<dbReference type="PATRIC" id="fig|797209.4.peg.563"/>
<dbReference type="Proteomes" id="UP000184203">
    <property type="component" value="Unassembled WGS sequence"/>
</dbReference>
<dbReference type="OrthoDB" id="242243at2157"/>
<dbReference type="EMBL" id="AEMG01000002">
    <property type="protein sequence ID" value="EFW94056.1"/>
    <property type="molecule type" value="Genomic_DNA"/>
</dbReference>